<reference evidence="3" key="1">
    <citation type="submission" date="2018-05" db="EMBL/GenBank/DDBJ databases">
        <authorList>
            <person name="Lanie J.A."/>
            <person name="Ng W.-L."/>
            <person name="Kazmierczak K.M."/>
            <person name="Andrzejewski T.M."/>
            <person name="Davidsen T.M."/>
            <person name="Wayne K.J."/>
            <person name="Tettelin H."/>
            <person name="Glass J.I."/>
            <person name="Rusch D."/>
            <person name="Podicherti R."/>
            <person name="Tsui H.-C.T."/>
            <person name="Winkler M.E."/>
        </authorList>
    </citation>
    <scope>NUCLEOTIDE SEQUENCE</scope>
</reference>
<evidence type="ECO:0000256" key="1">
    <source>
        <dbReference type="SAM" id="Phobius"/>
    </source>
</evidence>
<dbReference type="Pfam" id="PF00892">
    <property type="entry name" value="EamA"/>
    <property type="match status" value="1"/>
</dbReference>
<feature type="transmembrane region" description="Helical" evidence="1">
    <location>
        <begin position="20"/>
        <end position="41"/>
    </location>
</feature>
<feature type="domain" description="EamA" evidence="2">
    <location>
        <begin position="1"/>
        <end position="124"/>
    </location>
</feature>
<feature type="transmembrane region" description="Helical" evidence="1">
    <location>
        <begin position="53"/>
        <end position="72"/>
    </location>
</feature>
<feature type="transmembrane region" description="Helical" evidence="1">
    <location>
        <begin position="78"/>
        <end position="95"/>
    </location>
</feature>
<dbReference type="SUPFAM" id="SSF103481">
    <property type="entry name" value="Multidrug resistance efflux transporter EmrE"/>
    <property type="match status" value="1"/>
</dbReference>
<feature type="transmembrane region" description="Helical" evidence="1">
    <location>
        <begin position="107"/>
        <end position="124"/>
    </location>
</feature>
<proteinExistence type="predicted"/>
<accession>A0A382PWP8</accession>
<dbReference type="PANTHER" id="PTHR22911">
    <property type="entry name" value="ACYL-MALONYL CONDENSING ENZYME-RELATED"/>
    <property type="match status" value="1"/>
</dbReference>
<feature type="non-terminal residue" evidence="3">
    <location>
        <position position="140"/>
    </location>
</feature>
<organism evidence="3">
    <name type="scientific">marine metagenome</name>
    <dbReference type="NCBI Taxonomy" id="408172"/>
    <lineage>
        <taxon>unclassified sequences</taxon>
        <taxon>metagenomes</taxon>
        <taxon>ecological metagenomes</taxon>
    </lineage>
</organism>
<gene>
    <name evidence="3" type="ORF">METZ01_LOCUS330500</name>
</gene>
<keyword evidence="1" id="KW-0812">Transmembrane</keyword>
<evidence type="ECO:0000259" key="2">
    <source>
        <dbReference type="Pfam" id="PF00892"/>
    </source>
</evidence>
<dbReference type="InterPro" id="IPR037185">
    <property type="entry name" value="EmrE-like"/>
</dbReference>
<dbReference type="AlphaFoldDB" id="A0A382PWP8"/>
<dbReference type="GO" id="GO:0016020">
    <property type="term" value="C:membrane"/>
    <property type="evidence" value="ECO:0007669"/>
    <property type="project" value="InterPro"/>
</dbReference>
<dbReference type="PANTHER" id="PTHR22911:SF76">
    <property type="entry name" value="EAMA DOMAIN-CONTAINING PROTEIN"/>
    <property type="match status" value="1"/>
</dbReference>
<name>A0A382PWP8_9ZZZZ</name>
<evidence type="ECO:0000313" key="3">
    <source>
        <dbReference type="EMBL" id="SVC77646.1"/>
    </source>
</evidence>
<protein>
    <recommendedName>
        <fullName evidence="2">EamA domain-containing protein</fullName>
    </recommendedName>
</protein>
<dbReference type="EMBL" id="UINC01110261">
    <property type="protein sequence ID" value="SVC77646.1"/>
    <property type="molecule type" value="Genomic_DNA"/>
</dbReference>
<keyword evidence="1" id="KW-1133">Transmembrane helix</keyword>
<keyword evidence="1" id="KW-0472">Membrane</keyword>
<dbReference type="InterPro" id="IPR000620">
    <property type="entry name" value="EamA_dom"/>
</dbReference>
<sequence length="140" mass="15207">MLSVSTSPIIAEGLLSNVPAVAISFWRMGFGALILWCISLIKKQAPLTNENRNKTLIAGIFLGIHFALFFSAIKLTTIANATFLGTLTPLFTFCIEKFILKRRHVKGIFMGLGIAVLGAFIIVTNKFDFSSGQTIGNLLA</sequence>